<dbReference type="AlphaFoldDB" id="A0A8J2J3V4"/>
<evidence type="ECO:0000313" key="2">
    <source>
        <dbReference type="Proteomes" id="UP000693738"/>
    </source>
</evidence>
<organism evidence="1 2">
    <name type="scientific">Fusarium equiseti</name>
    <name type="common">Fusarium scirpi</name>
    <dbReference type="NCBI Taxonomy" id="61235"/>
    <lineage>
        <taxon>Eukaryota</taxon>
        <taxon>Fungi</taxon>
        <taxon>Dikarya</taxon>
        <taxon>Ascomycota</taxon>
        <taxon>Pezizomycotina</taxon>
        <taxon>Sordariomycetes</taxon>
        <taxon>Hypocreomycetidae</taxon>
        <taxon>Hypocreales</taxon>
        <taxon>Nectriaceae</taxon>
        <taxon>Fusarium</taxon>
        <taxon>Fusarium incarnatum-equiseti species complex</taxon>
    </lineage>
</organism>
<protein>
    <submittedName>
        <fullName evidence="1">Uncharacterized protein</fullName>
    </submittedName>
</protein>
<accession>A0A8J2J3V4</accession>
<dbReference type="PANTHER" id="PTHR38795">
    <property type="entry name" value="DUF6604 DOMAIN-CONTAINING PROTEIN"/>
    <property type="match status" value="1"/>
</dbReference>
<evidence type="ECO:0000313" key="1">
    <source>
        <dbReference type="EMBL" id="CAG7566387.1"/>
    </source>
</evidence>
<dbReference type="EMBL" id="CAJSTJ010000206">
    <property type="protein sequence ID" value="CAG7566387.1"/>
    <property type="molecule type" value="Genomic_DNA"/>
</dbReference>
<proteinExistence type="predicted"/>
<dbReference type="PANTHER" id="PTHR38795:SF1">
    <property type="entry name" value="DUF6604 DOMAIN-CONTAINING PROTEIN"/>
    <property type="match status" value="1"/>
</dbReference>
<gene>
    <name evidence="1" type="ORF">FEQUK3_LOCUS12092</name>
</gene>
<comment type="caution">
    <text evidence="1">The sequence shown here is derived from an EMBL/GenBank/DDBJ whole genome shotgun (WGS) entry which is preliminary data.</text>
</comment>
<reference evidence="1" key="1">
    <citation type="submission" date="2021-05" db="EMBL/GenBank/DDBJ databases">
        <authorList>
            <person name="Khan N."/>
        </authorList>
    </citation>
    <scope>NUCLEOTIDE SEQUENCE</scope>
</reference>
<dbReference type="Proteomes" id="UP000693738">
    <property type="component" value="Unassembled WGS sequence"/>
</dbReference>
<name>A0A8J2J3V4_FUSEQ</name>
<sequence length="217" mass="24744">MITANFSPEDIDEIISRSNYQHKGDVGLMMEKVNGKNRTQQRKKATEGVKVKPGELLKPLMMALTGETIESGFPYLWLTRSSWGIMRGLKKACDPILRRLHGPTYLDDESQLPTIAALILQEFCNDPEGNGRQLMLLAAGAFDFMLTEKGLGDETVRRFSELYGLRIKSDTDLINESHDRWHERDDMIPAEDCNWMDCGWSPDWELGNDEEDDDNES</sequence>